<evidence type="ECO:0000313" key="1">
    <source>
        <dbReference type="EMBL" id="GAG08160.1"/>
    </source>
</evidence>
<accession>X0UR42</accession>
<organism evidence="1">
    <name type="scientific">marine sediment metagenome</name>
    <dbReference type="NCBI Taxonomy" id="412755"/>
    <lineage>
        <taxon>unclassified sequences</taxon>
        <taxon>metagenomes</taxon>
        <taxon>ecological metagenomes</taxon>
    </lineage>
</organism>
<gene>
    <name evidence="1" type="ORF">S01H1_42614</name>
</gene>
<dbReference type="AlphaFoldDB" id="X0UR42"/>
<dbReference type="EMBL" id="BARS01027107">
    <property type="protein sequence ID" value="GAG08160.1"/>
    <property type="molecule type" value="Genomic_DNA"/>
</dbReference>
<feature type="non-terminal residue" evidence="1">
    <location>
        <position position="39"/>
    </location>
</feature>
<comment type="caution">
    <text evidence="1">The sequence shown here is derived from an EMBL/GenBank/DDBJ whole genome shotgun (WGS) entry which is preliminary data.</text>
</comment>
<name>X0UR42_9ZZZZ</name>
<proteinExistence type="predicted"/>
<reference evidence="1" key="1">
    <citation type="journal article" date="2014" name="Front. Microbiol.">
        <title>High frequency of phylogenetically diverse reductive dehalogenase-homologous genes in deep subseafloor sedimentary metagenomes.</title>
        <authorList>
            <person name="Kawai M."/>
            <person name="Futagami T."/>
            <person name="Toyoda A."/>
            <person name="Takaki Y."/>
            <person name="Nishi S."/>
            <person name="Hori S."/>
            <person name="Arai W."/>
            <person name="Tsubouchi T."/>
            <person name="Morono Y."/>
            <person name="Uchiyama I."/>
            <person name="Ito T."/>
            <person name="Fujiyama A."/>
            <person name="Inagaki F."/>
            <person name="Takami H."/>
        </authorList>
    </citation>
    <scope>NUCLEOTIDE SEQUENCE</scope>
    <source>
        <strain evidence="1">Expedition CK06-06</strain>
    </source>
</reference>
<sequence>MTIMAKGKARLIVCPFCRDKAWMITQMITDCPVCRGVEK</sequence>
<protein>
    <submittedName>
        <fullName evidence="1">Uncharacterized protein</fullName>
    </submittedName>
</protein>